<organism evidence="1 2">
    <name type="scientific">Archangium gephyra</name>
    <dbReference type="NCBI Taxonomy" id="48"/>
    <lineage>
        <taxon>Bacteria</taxon>
        <taxon>Pseudomonadati</taxon>
        <taxon>Myxococcota</taxon>
        <taxon>Myxococcia</taxon>
        <taxon>Myxococcales</taxon>
        <taxon>Cystobacterineae</taxon>
        <taxon>Archangiaceae</taxon>
        <taxon>Archangium</taxon>
    </lineage>
</organism>
<comment type="caution">
    <text evidence="1">The sequence shown here is derived from an EMBL/GenBank/DDBJ whole genome shotgun (WGS) entry which is preliminary data.</text>
</comment>
<protein>
    <submittedName>
        <fullName evidence="1">Uncharacterized protein</fullName>
    </submittedName>
</protein>
<evidence type="ECO:0000313" key="1">
    <source>
        <dbReference type="EMBL" id="PZR18368.1"/>
    </source>
</evidence>
<evidence type="ECO:0000313" key="2">
    <source>
        <dbReference type="Proteomes" id="UP000249061"/>
    </source>
</evidence>
<proteinExistence type="predicted"/>
<accession>A0A2W5VAB1</accession>
<gene>
    <name evidence="1" type="ORF">DI536_00340</name>
</gene>
<dbReference type="EMBL" id="QFQP01000001">
    <property type="protein sequence ID" value="PZR18368.1"/>
    <property type="molecule type" value="Genomic_DNA"/>
</dbReference>
<name>A0A2W5VAB1_9BACT</name>
<reference evidence="1 2" key="1">
    <citation type="submission" date="2017-08" db="EMBL/GenBank/DDBJ databases">
        <title>Infants hospitalized years apart are colonized by the same room-sourced microbial strains.</title>
        <authorList>
            <person name="Brooks B."/>
            <person name="Olm M.R."/>
            <person name="Firek B.A."/>
            <person name="Baker R."/>
            <person name="Thomas B.C."/>
            <person name="Morowitz M.J."/>
            <person name="Banfield J.F."/>
        </authorList>
    </citation>
    <scope>NUCLEOTIDE SEQUENCE [LARGE SCALE GENOMIC DNA]</scope>
    <source>
        <strain evidence="1">S2_003_000_R2_14</strain>
    </source>
</reference>
<dbReference type="AlphaFoldDB" id="A0A2W5VAB1"/>
<sequence length="181" mass="20360">MLLLWGAWAAAAENETFHGWSKDGSWLVYELHVDDDRNELYFCATDADVKPSWPDGLDEREREAVGDLSCVRLIDPNKAPYQWKLQLTVPPTSMKQGTVSISNELVFMGEQGFVLESGDKKQVCDASGTRENSKLEKTWFHPSGKFVAAQIDGNFRHCVVTLVPVKAPKVEKPKPQPKKKK</sequence>
<dbReference type="Proteomes" id="UP000249061">
    <property type="component" value="Unassembled WGS sequence"/>
</dbReference>